<keyword evidence="1" id="KW-0175">Coiled coil</keyword>
<feature type="coiled-coil region" evidence="1">
    <location>
        <begin position="181"/>
        <end position="225"/>
    </location>
</feature>
<keyword evidence="4" id="KW-1185">Reference proteome</keyword>
<feature type="coiled-coil region" evidence="1">
    <location>
        <begin position="848"/>
        <end position="970"/>
    </location>
</feature>
<comment type="caution">
    <text evidence="3">The sequence shown here is derived from an EMBL/GenBank/DDBJ whole genome shotgun (WGS) entry which is preliminary data.</text>
</comment>
<dbReference type="InterPro" id="IPR027417">
    <property type="entry name" value="P-loop_NTPase"/>
</dbReference>
<accession>A0A9X3WX74</accession>
<dbReference type="PANTHER" id="PTHR41259">
    <property type="entry name" value="DOUBLE-STRAND BREAK REPAIR RAD50 ATPASE, PUTATIVE-RELATED"/>
    <property type="match status" value="1"/>
</dbReference>
<evidence type="ECO:0000313" key="3">
    <source>
        <dbReference type="EMBL" id="MDC3426183.1"/>
    </source>
</evidence>
<dbReference type="Pfam" id="PF13514">
    <property type="entry name" value="AAA_27"/>
    <property type="match status" value="1"/>
</dbReference>
<sequence>MRFDYLHLEAFGHFTNYPLMFNGNKNFHILYGANEAGKSTILRSVSHLLYGFPQQTEDSFLHNNQKLRIGGQLKNNQGDTLEFIRRKGRINTVLDINGQPLDEKEVQKFLSGMSEQQFLNMFALDHVRLREGGESLLQSDGNVGESLFSAASGISVLRNVLEELENTSRGLYLKSGSKPTINQAIKEEKALTKQIAENQLKVQTWKDLEQRYLDGEKKIEALKQEFKIVSTEEMKYRRLKQTLPKIALLQEVIDKRKELEHIPNLSEQSEEIRKDNLQRLELAENKKKEANDNMKIIEKELEKLSIPEGLMEQETKIEALNREVDGYQKDRKQLPVLEGELRQLEQTVLTALKEIDVTNDNMENIDQYRISAEKKKSIRELSDQHPLLEQECNAVEKEVININKDLNKQKTALDELGDPMDVDALEQAINRVNAEGKIEERLNEKTIRVKQLNQEINDSIDRLPLWKGTAEELTQLKVPNLTNTVKKYEKKQQELTNGLQQIKEKINRENQSIEANEKRISELESLADIPTEEVLNQLRQYRDAGWLVIRHKLNAEQVDDKELMAFTQGLPLELAFENSIRESDDTADMMRREAEKVGEKNKLISDIKGSKKNLSSLEAEYTNFEEMLVKWNDDWKREWQPANMEPLTPEEMTEWLEKYEQILSLFSEKQSAEEEIRILVAKQDELMSSLKEALVEFAAAFNHSTLAGLVDQAEKTRKTLIDKESRRSHLQMTITDLKDKLEHAKDRKEEAIGQIEQWEIAWEKALHGLAFSPDTSPTVVKQMLETYDACVRSFDDMKRVEKEVITTAERMELFKEKVNDLDHSLIQEFDEMALDVVVTQVYQALTQANKDKVKLENFQQQAQQLEQDKQAAETKIKDAKEKLSHLMEQAGCDTLEELEKVEAAFKQKVKYTEKIVQLEEELLEVGNGLTLAALLEEAKNADNDLIDNELEELHRKRNDLDTTRSELEQAHGVVKKEYKEKIEGANFASVQAAEEKQSVLAKMTDLTDQYVNHKLASLLLKKGIEYYREQNQSPIMNRASEIFRRLTLHSFDGITVDFDEKDQPVIMGVRNGDEKIKVSGMSDGSTDQLYLALRIASIEKYVKENESIPFIVDDILVHFDDERSKETLKVLLELSQQTQVIFFTHHSRLIELMNEVTTENEFQQTEIQTARSSVMA</sequence>
<dbReference type="Gene3D" id="3.40.50.300">
    <property type="entry name" value="P-loop containing nucleotide triphosphate hydrolases"/>
    <property type="match status" value="2"/>
</dbReference>
<name>A0A9X3WX74_9BACI</name>
<evidence type="ECO:0000313" key="4">
    <source>
        <dbReference type="Proteomes" id="UP001145050"/>
    </source>
</evidence>
<dbReference type="EMBL" id="JAMQKB010000033">
    <property type="protein sequence ID" value="MDC3426183.1"/>
    <property type="molecule type" value="Genomic_DNA"/>
</dbReference>
<evidence type="ECO:0000259" key="2">
    <source>
        <dbReference type="Pfam" id="PF13514"/>
    </source>
</evidence>
<feature type="domain" description="YhaN AAA" evidence="2">
    <location>
        <begin position="1"/>
        <end position="205"/>
    </location>
</feature>
<feature type="coiled-coil region" evidence="1">
    <location>
        <begin position="727"/>
        <end position="761"/>
    </location>
</feature>
<dbReference type="Proteomes" id="UP001145050">
    <property type="component" value="Unassembled WGS sequence"/>
</dbReference>
<evidence type="ECO:0000256" key="1">
    <source>
        <dbReference type="SAM" id="Coils"/>
    </source>
</evidence>
<gene>
    <name evidence="3" type="ORF">NC797_16930</name>
</gene>
<dbReference type="AlphaFoldDB" id="A0A9X3WX74"/>
<dbReference type="PANTHER" id="PTHR41259:SF1">
    <property type="entry name" value="DOUBLE-STRAND BREAK REPAIR RAD50 ATPASE, PUTATIVE-RELATED"/>
    <property type="match status" value="1"/>
</dbReference>
<dbReference type="InterPro" id="IPR038734">
    <property type="entry name" value="YhaN_AAA"/>
</dbReference>
<proteinExistence type="predicted"/>
<dbReference type="RefSeq" id="WP_272438009.1">
    <property type="nucleotide sequence ID" value="NZ_JAMQKB010000033.1"/>
</dbReference>
<organism evidence="3 4">
    <name type="scientific">Terrihalobacillus insolitus</name>
    <dbReference type="NCBI Taxonomy" id="2950438"/>
    <lineage>
        <taxon>Bacteria</taxon>
        <taxon>Bacillati</taxon>
        <taxon>Bacillota</taxon>
        <taxon>Bacilli</taxon>
        <taxon>Bacillales</taxon>
        <taxon>Bacillaceae</taxon>
        <taxon>Terrihalobacillus</taxon>
    </lineage>
</organism>
<feature type="coiled-coil region" evidence="1">
    <location>
        <begin position="435"/>
        <end position="526"/>
    </location>
</feature>
<reference evidence="3" key="1">
    <citation type="submission" date="2022-06" db="EMBL/GenBank/DDBJ databases">
        <title>Aquibacillus sp. a new bacterium isolated from soil saline samples.</title>
        <authorList>
            <person name="Galisteo C."/>
            <person name="De La Haba R."/>
            <person name="Sanchez-Porro C."/>
            <person name="Ventosa A."/>
        </authorList>
    </citation>
    <scope>NUCLEOTIDE SEQUENCE</scope>
    <source>
        <strain evidence="3">3ASR75-11</strain>
    </source>
</reference>
<feature type="coiled-coil region" evidence="1">
    <location>
        <begin position="273"/>
        <end position="398"/>
    </location>
</feature>
<protein>
    <submittedName>
        <fullName evidence="3">AAA family ATPase</fullName>
    </submittedName>
</protein>
<dbReference type="SUPFAM" id="SSF52540">
    <property type="entry name" value="P-loop containing nucleoside triphosphate hydrolases"/>
    <property type="match status" value="1"/>
</dbReference>
<feature type="coiled-coil region" evidence="1">
    <location>
        <begin position="600"/>
        <end position="634"/>
    </location>
</feature>